<evidence type="ECO:0000256" key="6">
    <source>
        <dbReference type="ARBA" id="ARBA00024222"/>
    </source>
</evidence>
<dbReference type="Pfam" id="PF01841">
    <property type="entry name" value="Transglut_core"/>
    <property type="match status" value="1"/>
</dbReference>
<dbReference type="FunFam" id="2.60.40.10:FF:000171">
    <property type="entry name" value="protein-glutamine gamma-glutamyltransferase 6"/>
    <property type="match status" value="1"/>
</dbReference>
<dbReference type="InterPro" id="IPR014756">
    <property type="entry name" value="Ig_E-set"/>
</dbReference>
<dbReference type="InterPro" id="IPR036985">
    <property type="entry name" value="Transglutaminase-like_sf"/>
</dbReference>
<keyword evidence="4 9" id="KW-0106">Calcium</keyword>
<dbReference type="FunFam" id="2.60.40.10:FF:002167">
    <property type="entry name" value="Transglutaminase, isoform B"/>
    <property type="match status" value="1"/>
</dbReference>
<dbReference type="SUPFAM" id="SSF81296">
    <property type="entry name" value="E set domains"/>
    <property type="match status" value="1"/>
</dbReference>
<evidence type="ECO:0000256" key="8">
    <source>
        <dbReference type="PIRSR" id="PIRSR000459-1"/>
    </source>
</evidence>
<dbReference type="Gene3D" id="3.90.260.10">
    <property type="entry name" value="Transglutaminase-like"/>
    <property type="match status" value="1"/>
</dbReference>
<dbReference type="Proteomes" id="UP000299102">
    <property type="component" value="Unassembled WGS sequence"/>
</dbReference>
<gene>
    <name evidence="11" type="ORF">EVAR_27806_1</name>
</gene>
<dbReference type="Gene3D" id="2.60.40.10">
    <property type="entry name" value="Immunoglobulins"/>
    <property type="match status" value="3"/>
</dbReference>
<dbReference type="SMART" id="SM00460">
    <property type="entry name" value="TGc"/>
    <property type="match status" value="1"/>
</dbReference>
<comment type="similarity">
    <text evidence="1">Belongs to the transglutaminase superfamily. Transglutaminase family.</text>
</comment>
<dbReference type="SUPFAM" id="SSF54001">
    <property type="entry name" value="Cysteine proteinases"/>
    <property type="match status" value="1"/>
</dbReference>
<comment type="caution">
    <text evidence="11">The sequence shown here is derived from an EMBL/GenBank/DDBJ whole genome shotgun (WGS) entry which is preliminary data.</text>
</comment>
<dbReference type="InterPro" id="IPR002931">
    <property type="entry name" value="Transglutaminase-like"/>
</dbReference>
<comment type="catalytic activity">
    <reaction evidence="7">
        <text>L-glutaminyl-[protein] + L-lysyl-[protein] = [protein]-L-lysyl-N(6)-5-L-glutamyl-[protein] + NH4(+)</text>
        <dbReference type="Rhea" id="RHEA:54816"/>
        <dbReference type="Rhea" id="RHEA-COMP:9752"/>
        <dbReference type="Rhea" id="RHEA-COMP:10207"/>
        <dbReference type="Rhea" id="RHEA-COMP:14005"/>
        <dbReference type="ChEBI" id="CHEBI:28938"/>
        <dbReference type="ChEBI" id="CHEBI:29969"/>
        <dbReference type="ChEBI" id="CHEBI:30011"/>
        <dbReference type="ChEBI" id="CHEBI:138370"/>
        <dbReference type="EC" id="2.3.2.13"/>
    </reaction>
</comment>
<dbReference type="FunFam" id="2.60.40.10:FF:000090">
    <property type="entry name" value="Protein-glutamine gamma-glutamyltransferase 2"/>
    <property type="match status" value="1"/>
</dbReference>
<dbReference type="PANTHER" id="PTHR11590:SF69">
    <property type="entry name" value="RE08173P"/>
    <property type="match status" value="1"/>
</dbReference>
<protein>
    <recommendedName>
        <fullName evidence="6">protein-glutamine gamma-glutamyltransferase</fullName>
        <ecNumber evidence="6">2.3.2.13</ecNumber>
    </recommendedName>
</protein>
<reference evidence="11 12" key="1">
    <citation type="journal article" date="2019" name="Commun. Biol.">
        <title>The bagworm genome reveals a unique fibroin gene that provides high tensile strength.</title>
        <authorList>
            <person name="Kono N."/>
            <person name="Nakamura H."/>
            <person name="Ohtoshi R."/>
            <person name="Tomita M."/>
            <person name="Numata K."/>
            <person name="Arakawa K."/>
        </authorList>
    </citation>
    <scope>NUCLEOTIDE SEQUENCE [LARGE SCALE GENOMIC DNA]</scope>
</reference>
<accession>A0A4C1VJ61</accession>
<keyword evidence="12" id="KW-1185">Reference proteome</keyword>
<comment type="cofactor">
    <cofactor evidence="9">
        <name>Ca(2+)</name>
        <dbReference type="ChEBI" id="CHEBI:29108"/>
    </cofactor>
    <text evidence="9">Binds 1 Ca(2+) ion per subunit.</text>
</comment>
<dbReference type="EC" id="2.3.2.13" evidence="6"/>
<proteinExistence type="inferred from homology"/>
<name>A0A4C1VJ61_EUMVA</name>
<dbReference type="EMBL" id="BGZK01000352">
    <property type="protein sequence ID" value="GBP38620.1"/>
    <property type="molecule type" value="Genomic_DNA"/>
</dbReference>
<dbReference type="GO" id="GO:0046872">
    <property type="term" value="F:metal ion binding"/>
    <property type="evidence" value="ECO:0007669"/>
    <property type="project" value="UniProtKB-KW"/>
</dbReference>
<feature type="binding site" evidence="9">
    <location>
        <position position="482"/>
    </location>
    <ligand>
        <name>Ca(2+)</name>
        <dbReference type="ChEBI" id="CHEBI:29108"/>
    </ligand>
</feature>
<feature type="active site" evidence="8">
    <location>
        <position position="360"/>
    </location>
</feature>
<feature type="domain" description="Transglutaminase-like" evidence="10">
    <location>
        <begin position="352"/>
        <end position="445"/>
    </location>
</feature>
<dbReference type="GO" id="GO:0003810">
    <property type="term" value="F:protein-glutamine gamma-glutamyltransferase activity"/>
    <property type="evidence" value="ECO:0007669"/>
    <property type="project" value="UniProtKB-EC"/>
</dbReference>
<dbReference type="PANTHER" id="PTHR11590">
    <property type="entry name" value="PROTEIN-GLUTAMINE GAMMA-GLUTAMYLTRANSFERASE"/>
    <property type="match status" value="1"/>
</dbReference>
<evidence type="ECO:0000256" key="5">
    <source>
        <dbReference type="ARBA" id="ARBA00023315"/>
    </source>
</evidence>
<dbReference type="AlphaFoldDB" id="A0A4C1VJ61"/>
<dbReference type="Pfam" id="PF00868">
    <property type="entry name" value="Transglut_N"/>
    <property type="match status" value="1"/>
</dbReference>
<evidence type="ECO:0000259" key="10">
    <source>
        <dbReference type="SMART" id="SM00460"/>
    </source>
</evidence>
<dbReference type="InterPro" id="IPR038765">
    <property type="entry name" value="Papain-like_cys_pep_sf"/>
</dbReference>
<evidence type="ECO:0000256" key="1">
    <source>
        <dbReference type="ARBA" id="ARBA00005968"/>
    </source>
</evidence>
<evidence type="ECO:0000256" key="9">
    <source>
        <dbReference type="PIRSR" id="PIRSR000459-2"/>
    </source>
</evidence>
<evidence type="ECO:0000313" key="12">
    <source>
        <dbReference type="Proteomes" id="UP000299102"/>
    </source>
</evidence>
<dbReference type="Pfam" id="PF00927">
    <property type="entry name" value="Transglut_C"/>
    <property type="match status" value="2"/>
</dbReference>
<organism evidence="11 12">
    <name type="scientific">Eumeta variegata</name>
    <name type="common">Bagworm moth</name>
    <name type="synonym">Eumeta japonica</name>
    <dbReference type="NCBI Taxonomy" id="151549"/>
    <lineage>
        <taxon>Eukaryota</taxon>
        <taxon>Metazoa</taxon>
        <taxon>Ecdysozoa</taxon>
        <taxon>Arthropoda</taxon>
        <taxon>Hexapoda</taxon>
        <taxon>Insecta</taxon>
        <taxon>Pterygota</taxon>
        <taxon>Neoptera</taxon>
        <taxon>Endopterygota</taxon>
        <taxon>Lepidoptera</taxon>
        <taxon>Glossata</taxon>
        <taxon>Ditrysia</taxon>
        <taxon>Tineoidea</taxon>
        <taxon>Psychidae</taxon>
        <taxon>Oiketicinae</taxon>
        <taxon>Eumeta</taxon>
    </lineage>
</organism>
<dbReference type="STRING" id="151549.A0A4C1VJ61"/>
<dbReference type="InterPro" id="IPR023608">
    <property type="entry name" value="Transglutaminase_animal"/>
</dbReference>
<dbReference type="FunFam" id="3.90.260.10:FF:000001">
    <property type="entry name" value="Protein-glutamine gamma-glutamyltransferase 2"/>
    <property type="match status" value="1"/>
</dbReference>
<dbReference type="PIRSF" id="PIRSF000459">
    <property type="entry name" value="TGM_EBP42"/>
    <property type="match status" value="1"/>
</dbReference>
<evidence type="ECO:0000313" key="11">
    <source>
        <dbReference type="EMBL" id="GBP38620.1"/>
    </source>
</evidence>
<feature type="binding site" evidence="9">
    <location>
        <position position="537"/>
    </location>
    <ligand>
        <name>Ca(2+)</name>
        <dbReference type="ChEBI" id="CHEBI:29108"/>
    </ligand>
</feature>
<dbReference type="InterPro" id="IPR013783">
    <property type="entry name" value="Ig-like_fold"/>
</dbReference>
<dbReference type="InterPro" id="IPR050779">
    <property type="entry name" value="Transglutaminase"/>
</dbReference>
<dbReference type="InterPro" id="IPR001102">
    <property type="entry name" value="Transglutaminase_N"/>
</dbReference>
<keyword evidence="2" id="KW-0808">Transferase</keyword>
<evidence type="ECO:0000256" key="4">
    <source>
        <dbReference type="ARBA" id="ARBA00022837"/>
    </source>
</evidence>
<dbReference type="OrthoDB" id="437511at2759"/>
<evidence type="ECO:0000256" key="2">
    <source>
        <dbReference type="ARBA" id="ARBA00022679"/>
    </source>
</evidence>
<dbReference type="InterPro" id="IPR008958">
    <property type="entry name" value="Transglutaminase_C"/>
</dbReference>
<evidence type="ECO:0000256" key="3">
    <source>
        <dbReference type="ARBA" id="ARBA00022723"/>
    </source>
</evidence>
<feature type="binding site" evidence="9">
    <location>
        <position position="484"/>
    </location>
    <ligand>
        <name>Ca(2+)</name>
        <dbReference type="ChEBI" id="CHEBI:29108"/>
    </ligand>
</feature>
<evidence type="ECO:0000256" key="7">
    <source>
        <dbReference type="ARBA" id="ARBA00051843"/>
    </source>
</evidence>
<keyword evidence="3 9" id="KW-0479">Metal-binding</keyword>
<feature type="active site" evidence="8">
    <location>
        <position position="442"/>
    </location>
</feature>
<feature type="active site" evidence="8">
    <location>
        <position position="419"/>
    </location>
</feature>
<keyword evidence="5" id="KW-0012">Acyltransferase</keyword>
<dbReference type="InterPro" id="IPR036238">
    <property type="entry name" value="Transglutaminase_C_sf"/>
</dbReference>
<sequence length="791" mass="89335">MRTRFIARNQPVAAMLVRALLTRGRTPTDIGTLRARTQGTRTLNGYVYWPVQTARPEARALSTRGLGRAVYVIDGTRAGVLAVQTIDFCIETNGENHHTNKFQLMNRVNDRCLVVRRGQAFKLDLLLNRPYDPTRDAVSFIFYVGDVEKRGPSDDTSAAIPLLEKGSETTGGWSAVYEGQMDAHLMVAVTPAADCIVAAWRLDVDTKLVGDGSLSYRHPQPIYILFNPWCLTDSVYMPGHSHREEYVQEDGGLMFRGVYNRIKPTPWNYAQYERDVLDCALYLVREIGKVKGKARGDPIRTVRALSAAVNVQDDNGVLFGNWGKELSDYSGGTYPLKWFGSMDILQRYYEKKKPVKYAQCWVYAGVLTTICRALGIPCRPVTGYCAAHDSQGSLTIDVIKDDQGNTLDEFTRDSIWNYHVWNEVWMERPDLGPEFGGWQAVDGTPQEMSDDVYRCGPASLRAVRDADLQRPYDATYVFAQVNADKVLWKYSGEIQPLKLIGRDTTSIGQKISTKAIGRMEREDITDIYKYPERTREERATMEKALRKSESIFARYYLNDAFNDVVFDFELRDDIKIGQDFSVVLHMRNRSLEQQHRVKGVLRVDTVTYTGVVGDSVKRHEFDTNLQPDITEQVVMQVTFNEYYKKLVDQASFNIACLVTIVDASFDYFAQDDFRVRNPDIKLSVEGSPVSRQPLTVTAKVENPLPIPLKNAKFYIQGPGLDEQLKIQVDHNVEPGEMASVQFTLIPPWAGRHQISAKFSSKEMRDVDGFLTIMVAPPPDSSGVDTVETNGV</sequence>
<feature type="binding site" evidence="9">
    <location>
        <position position="532"/>
    </location>
    <ligand>
        <name>Ca(2+)</name>
        <dbReference type="ChEBI" id="CHEBI:29108"/>
    </ligand>
</feature>
<dbReference type="SUPFAM" id="SSF49309">
    <property type="entry name" value="Transglutaminase, two C-terminal domains"/>
    <property type="match status" value="2"/>
</dbReference>